<name>A0A9D4CHP4_DREPO</name>
<dbReference type="AlphaFoldDB" id="A0A9D4CHP4"/>
<comment type="caution">
    <text evidence="1">The sequence shown here is derived from an EMBL/GenBank/DDBJ whole genome shotgun (WGS) entry which is preliminary data.</text>
</comment>
<keyword evidence="2" id="KW-1185">Reference proteome</keyword>
<dbReference type="Proteomes" id="UP000828390">
    <property type="component" value="Unassembled WGS sequence"/>
</dbReference>
<protein>
    <submittedName>
        <fullName evidence="1">Uncharacterized protein</fullName>
    </submittedName>
</protein>
<proteinExistence type="predicted"/>
<evidence type="ECO:0000313" key="1">
    <source>
        <dbReference type="EMBL" id="KAH3724535.1"/>
    </source>
</evidence>
<organism evidence="1 2">
    <name type="scientific">Dreissena polymorpha</name>
    <name type="common">Zebra mussel</name>
    <name type="synonym">Mytilus polymorpha</name>
    <dbReference type="NCBI Taxonomy" id="45954"/>
    <lineage>
        <taxon>Eukaryota</taxon>
        <taxon>Metazoa</taxon>
        <taxon>Spiralia</taxon>
        <taxon>Lophotrochozoa</taxon>
        <taxon>Mollusca</taxon>
        <taxon>Bivalvia</taxon>
        <taxon>Autobranchia</taxon>
        <taxon>Heteroconchia</taxon>
        <taxon>Euheterodonta</taxon>
        <taxon>Imparidentia</taxon>
        <taxon>Neoheterodontei</taxon>
        <taxon>Myida</taxon>
        <taxon>Dreissenoidea</taxon>
        <taxon>Dreissenidae</taxon>
        <taxon>Dreissena</taxon>
    </lineage>
</organism>
<reference evidence="1" key="2">
    <citation type="submission" date="2020-11" db="EMBL/GenBank/DDBJ databases">
        <authorList>
            <person name="McCartney M.A."/>
            <person name="Auch B."/>
            <person name="Kono T."/>
            <person name="Mallez S."/>
            <person name="Becker A."/>
            <person name="Gohl D.M."/>
            <person name="Silverstein K.A.T."/>
            <person name="Koren S."/>
            <person name="Bechman K.B."/>
            <person name="Herman A."/>
            <person name="Abrahante J.E."/>
            <person name="Garbe J."/>
        </authorList>
    </citation>
    <scope>NUCLEOTIDE SEQUENCE</scope>
    <source>
        <strain evidence="1">Duluth1</strain>
        <tissue evidence="1">Whole animal</tissue>
    </source>
</reference>
<accession>A0A9D4CHP4</accession>
<evidence type="ECO:0000313" key="2">
    <source>
        <dbReference type="Proteomes" id="UP000828390"/>
    </source>
</evidence>
<gene>
    <name evidence="1" type="ORF">DPMN_050355</name>
</gene>
<sequence>MIKFIIFRIACPALITEHTNTSHWHLDGAELHNDTLMNYDANVPLRCDSWILVAPLVDFGQPKYNSDTEVRNKWDLDTCCRLLIDKYAILRELFDVVSCD</sequence>
<dbReference type="EMBL" id="JAIWYP010000012">
    <property type="protein sequence ID" value="KAH3724535.1"/>
    <property type="molecule type" value="Genomic_DNA"/>
</dbReference>
<reference evidence="1" key="1">
    <citation type="journal article" date="2019" name="bioRxiv">
        <title>The Genome of the Zebra Mussel, Dreissena polymorpha: A Resource for Invasive Species Research.</title>
        <authorList>
            <person name="McCartney M.A."/>
            <person name="Auch B."/>
            <person name="Kono T."/>
            <person name="Mallez S."/>
            <person name="Zhang Y."/>
            <person name="Obille A."/>
            <person name="Becker A."/>
            <person name="Abrahante J.E."/>
            <person name="Garbe J."/>
            <person name="Badalamenti J.P."/>
            <person name="Herman A."/>
            <person name="Mangelson H."/>
            <person name="Liachko I."/>
            <person name="Sullivan S."/>
            <person name="Sone E.D."/>
            <person name="Koren S."/>
            <person name="Silverstein K.A.T."/>
            <person name="Beckman K.B."/>
            <person name="Gohl D.M."/>
        </authorList>
    </citation>
    <scope>NUCLEOTIDE SEQUENCE</scope>
    <source>
        <strain evidence="1">Duluth1</strain>
        <tissue evidence="1">Whole animal</tissue>
    </source>
</reference>